<proteinExistence type="predicted"/>
<dbReference type="EMBL" id="WUEY01000014">
    <property type="protein sequence ID" value="NEI72781.1"/>
    <property type="molecule type" value="Genomic_DNA"/>
</dbReference>
<dbReference type="AlphaFoldDB" id="A0A6L9UBV1"/>
<organism evidence="2 3">
    <name type="scientific">Rhizobium lusitanum</name>
    <dbReference type="NCBI Taxonomy" id="293958"/>
    <lineage>
        <taxon>Bacteria</taxon>
        <taxon>Pseudomonadati</taxon>
        <taxon>Pseudomonadota</taxon>
        <taxon>Alphaproteobacteria</taxon>
        <taxon>Hyphomicrobiales</taxon>
        <taxon>Rhizobiaceae</taxon>
        <taxon>Rhizobium/Agrobacterium group</taxon>
        <taxon>Rhizobium</taxon>
    </lineage>
</organism>
<reference evidence="2 3" key="1">
    <citation type="submission" date="2019-12" db="EMBL/GenBank/DDBJ databases">
        <title>Rhizobium genotypes associated with high levels of biological nitrogen fixation by grain legumes in a temperate-maritime cropping system.</title>
        <authorList>
            <person name="Maluk M."/>
            <person name="Francesc Ferrando Molina F."/>
            <person name="Lopez Del Egido L."/>
            <person name="Lafos M."/>
            <person name="Langarica-Fuentes A."/>
            <person name="Gebre Yohannes G."/>
            <person name="Young M.W."/>
            <person name="Martin P."/>
            <person name="Gantlett R."/>
            <person name="Kenicer G."/>
            <person name="Hawes C."/>
            <person name="Begg G.S."/>
            <person name="Quilliam R.S."/>
            <person name="Squire G.R."/>
            <person name="Poole P.S."/>
            <person name="Young P.W."/>
            <person name="Iannetta P.M."/>
            <person name="James E.K."/>
        </authorList>
    </citation>
    <scope>NUCLEOTIDE SEQUENCE [LARGE SCALE GENOMIC DNA]</scope>
    <source>
        <strain evidence="2 3">JHI1118</strain>
    </source>
</reference>
<dbReference type="Proteomes" id="UP000483035">
    <property type="component" value="Unassembled WGS sequence"/>
</dbReference>
<name>A0A6L9UBV1_9HYPH</name>
<evidence type="ECO:0000256" key="1">
    <source>
        <dbReference type="SAM" id="Phobius"/>
    </source>
</evidence>
<evidence type="ECO:0000313" key="3">
    <source>
        <dbReference type="Proteomes" id="UP000483035"/>
    </source>
</evidence>
<comment type="caution">
    <text evidence="2">The sequence shown here is derived from an EMBL/GenBank/DDBJ whole genome shotgun (WGS) entry which is preliminary data.</text>
</comment>
<keyword evidence="1" id="KW-0472">Membrane</keyword>
<sequence>MPKFRTTEAPEQSSSGFVGLAIVAALLALMALLLLRGDLKEGRQQQVRVFVPEADQPPGR</sequence>
<evidence type="ECO:0000313" key="2">
    <source>
        <dbReference type="EMBL" id="NEI72781.1"/>
    </source>
</evidence>
<keyword evidence="1" id="KW-0812">Transmembrane</keyword>
<gene>
    <name evidence="2" type="ORF">GR212_24780</name>
</gene>
<feature type="transmembrane region" description="Helical" evidence="1">
    <location>
        <begin position="16"/>
        <end position="35"/>
    </location>
</feature>
<dbReference type="RefSeq" id="WP_163990545.1">
    <property type="nucleotide sequence ID" value="NZ_WUEY01000014.1"/>
</dbReference>
<protein>
    <submittedName>
        <fullName evidence="2">Uncharacterized protein</fullName>
    </submittedName>
</protein>
<keyword evidence="1" id="KW-1133">Transmembrane helix</keyword>
<accession>A0A6L9UBV1</accession>